<keyword evidence="1" id="KW-0472">Membrane</keyword>
<feature type="transmembrane region" description="Helical" evidence="1">
    <location>
        <begin position="137"/>
        <end position="161"/>
    </location>
</feature>
<reference evidence="3" key="1">
    <citation type="submission" date="2022-12" db="EMBL/GenBank/DDBJ databases">
        <title>Reference genome sequencing for broad-spectrum identification of bacterial and archaeal isolates by mass spectrometry.</title>
        <authorList>
            <person name="Sekiguchi Y."/>
            <person name="Tourlousse D.M."/>
        </authorList>
    </citation>
    <scope>NUCLEOTIDE SEQUENCE</scope>
    <source>
        <strain evidence="3">301</strain>
    </source>
</reference>
<feature type="transmembrane region" description="Helical" evidence="1">
    <location>
        <begin position="21"/>
        <end position="39"/>
    </location>
</feature>
<evidence type="ECO:0000313" key="4">
    <source>
        <dbReference type="EMBL" id="MDR6335646.1"/>
    </source>
</evidence>
<name>A0A9W6FNP5_XANFL</name>
<gene>
    <name evidence="4" type="ORF">GGQ86_004142</name>
    <name evidence="3" type="ORF">XFLAVUS301_43510</name>
</gene>
<sequence>MSTESGHSAPTAHNEKTVTNRTMDAAVAVLFMALAAVVMSDSWRVGASWASDGPQAGYFPFYVGLIMFIASTVTLVTALVSRHPDLGNFVDRSQLVSVMQVLIPTTVYVGLIFLVGIYLASAVFIAFFMWWLGKYPVAKIIPVAVGVPLALFVMFEIWFLVPLPKGPLETALGY</sequence>
<dbReference type="Proteomes" id="UP001144397">
    <property type="component" value="Unassembled WGS sequence"/>
</dbReference>
<comment type="caution">
    <text evidence="3">The sequence shown here is derived from an EMBL/GenBank/DDBJ whole genome shotgun (WGS) entry which is preliminary data.</text>
</comment>
<dbReference type="RefSeq" id="WP_169123930.1">
    <property type="nucleotide sequence ID" value="NZ_BSDO01000008.1"/>
</dbReference>
<feature type="domain" description="DUF1468" evidence="2">
    <location>
        <begin position="26"/>
        <end position="164"/>
    </location>
</feature>
<dbReference type="EMBL" id="JAVDPY010000008">
    <property type="protein sequence ID" value="MDR6335646.1"/>
    <property type="molecule type" value="Genomic_DNA"/>
</dbReference>
<evidence type="ECO:0000313" key="3">
    <source>
        <dbReference type="EMBL" id="GLI24677.1"/>
    </source>
</evidence>
<dbReference type="InterPro" id="IPR009936">
    <property type="entry name" value="DUF1468"/>
</dbReference>
<evidence type="ECO:0000256" key="1">
    <source>
        <dbReference type="SAM" id="Phobius"/>
    </source>
</evidence>
<dbReference type="Proteomes" id="UP001245370">
    <property type="component" value="Unassembled WGS sequence"/>
</dbReference>
<dbReference type="EMBL" id="BSDO01000008">
    <property type="protein sequence ID" value="GLI24677.1"/>
    <property type="molecule type" value="Genomic_DNA"/>
</dbReference>
<accession>A0A9W6FNP5</accession>
<reference evidence="4 6" key="2">
    <citation type="submission" date="2023-07" db="EMBL/GenBank/DDBJ databases">
        <title>Genomic Encyclopedia of Type Strains, Phase IV (KMG-IV): sequencing the most valuable type-strain genomes for metagenomic binning, comparative biology and taxonomic classification.</title>
        <authorList>
            <person name="Goeker M."/>
        </authorList>
    </citation>
    <scope>NUCLEOTIDE SEQUENCE [LARGE SCALE GENOMIC DNA]</scope>
    <source>
        <strain evidence="4 6">DSM 338</strain>
    </source>
</reference>
<evidence type="ECO:0000313" key="6">
    <source>
        <dbReference type="Proteomes" id="UP001245370"/>
    </source>
</evidence>
<keyword evidence="1" id="KW-1133">Transmembrane helix</keyword>
<feature type="transmembrane region" description="Helical" evidence="1">
    <location>
        <begin position="59"/>
        <end position="80"/>
    </location>
</feature>
<dbReference type="Pfam" id="PF07331">
    <property type="entry name" value="TctB"/>
    <property type="match status" value="1"/>
</dbReference>
<evidence type="ECO:0000259" key="2">
    <source>
        <dbReference type="Pfam" id="PF07331"/>
    </source>
</evidence>
<evidence type="ECO:0000313" key="5">
    <source>
        <dbReference type="Proteomes" id="UP001144397"/>
    </source>
</evidence>
<dbReference type="GeneID" id="95765125"/>
<proteinExistence type="predicted"/>
<keyword evidence="1" id="KW-0812">Transmembrane</keyword>
<organism evidence="3 5">
    <name type="scientific">Xanthobacter flavus</name>
    <dbReference type="NCBI Taxonomy" id="281"/>
    <lineage>
        <taxon>Bacteria</taxon>
        <taxon>Pseudomonadati</taxon>
        <taxon>Pseudomonadota</taxon>
        <taxon>Alphaproteobacteria</taxon>
        <taxon>Hyphomicrobiales</taxon>
        <taxon>Xanthobacteraceae</taxon>
        <taxon>Xanthobacter</taxon>
    </lineage>
</organism>
<keyword evidence="6" id="KW-1185">Reference proteome</keyword>
<dbReference type="AlphaFoldDB" id="A0A9W6FNP5"/>
<feature type="transmembrane region" description="Helical" evidence="1">
    <location>
        <begin position="101"/>
        <end position="131"/>
    </location>
</feature>
<protein>
    <submittedName>
        <fullName evidence="3">Tricarboxylate transporter</fullName>
    </submittedName>
</protein>